<dbReference type="InterPro" id="IPR003439">
    <property type="entry name" value="ABC_transporter-like_ATP-bd"/>
</dbReference>
<keyword evidence="4 9" id="KW-0812">Transmembrane</keyword>
<evidence type="ECO:0000313" key="11">
    <source>
        <dbReference type="EMBL" id="PHH66124.1"/>
    </source>
</evidence>
<name>A0A2C5YGL3_9HYPO</name>
<dbReference type="InterPro" id="IPR052215">
    <property type="entry name" value="Plant_ABCG"/>
</dbReference>
<dbReference type="Pfam" id="PF01061">
    <property type="entry name" value="ABC2_membrane"/>
    <property type="match status" value="1"/>
</dbReference>
<keyword evidence="8 9" id="KW-0472">Membrane</keyword>
<dbReference type="InterPro" id="IPR043926">
    <property type="entry name" value="ABCG_dom"/>
</dbReference>
<dbReference type="PANTHER" id="PTHR48042:SF11">
    <property type="entry name" value="ABC TRANSPORTER G FAMILY MEMBER 11"/>
    <property type="match status" value="1"/>
</dbReference>
<evidence type="ECO:0000256" key="1">
    <source>
        <dbReference type="ARBA" id="ARBA00004141"/>
    </source>
</evidence>
<dbReference type="Pfam" id="PF19055">
    <property type="entry name" value="ABC2_membrane_7"/>
    <property type="match status" value="1"/>
</dbReference>
<evidence type="ECO:0000256" key="3">
    <source>
        <dbReference type="ARBA" id="ARBA00022448"/>
    </source>
</evidence>
<dbReference type="InterPro" id="IPR027417">
    <property type="entry name" value="P-loop_NTPase"/>
</dbReference>
<protein>
    <recommendedName>
        <fullName evidence="10">ABC transporter domain-containing protein</fullName>
    </recommendedName>
</protein>
<dbReference type="STRING" id="1399860.A0A2C5YGL3"/>
<dbReference type="PANTHER" id="PTHR48042">
    <property type="entry name" value="ABC TRANSPORTER G FAMILY MEMBER 11"/>
    <property type="match status" value="1"/>
</dbReference>
<comment type="subcellular location">
    <subcellularLocation>
        <location evidence="1">Membrane</location>
        <topology evidence="1">Multi-pass membrane protein</topology>
    </subcellularLocation>
</comment>
<dbReference type="InterPro" id="IPR003593">
    <property type="entry name" value="AAA+_ATPase"/>
</dbReference>
<reference evidence="11 12" key="1">
    <citation type="submission" date="2017-06" db="EMBL/GenBank/DDBJ databases">
        <title>Ant-infecting Ophiocordyceps genomes reveal a high diversity of potential behavioral manipulation genes and a possible major role for enterotoxins.</title>
        <authorList>
            <person name="De Bekker C."/>
            <person name="Evans H.C."/>
            <person name="Brachmann A."/>
            <person name="Hughes D.P."/>
        </authorList>
    </citation>
    <scope>NUCLEOTIDE SEQUENCE [LARGE SCALE GENOMIC DNA]</scope>
    <source>
        <strain evidence="11 12">Map64</strain>
    </source>
</reference>
<evidence type="ECO:0000256" key="7">
    <source>
        <dbReference type="ARBA" id="ARBA00022989"/>
    </source>
</evidence>
<feature type="transmembrane region" description="Helical" evidence="9">
    <location>
        <begin position="440"/>
        <end position="465"/>
    </location>
</feature>
<evidence type="ECO:0000259" key="10">
    <source>
        <dbReference type="PROSITE" id="PS50893"/>
    </source>
</evidence>
<accession>A0A2C5YGL3</accession>
<dbReference type="SUPFAM" id="SSF52540">
    <property type="entry name" value="P-loop containing nucleoside triphosphate hydrolases"/>
    <property type="match status" value="1"/>
</dbReference>
<dbReference type="GO" id="GO:0140359">
    <property type="term" value="F:ABC-type transporter activity"/>
    <property type="evidence" value="ECO:0007669"/>
    <property type="project" value="InterPro"/>
</dbReference>
<organism evidence="11 12">
    <name type="scientific">Ophiocordyceps australis</name>
    <dbReference type="NCBI Taxonomy" id="1399860"/>
    <lineage>
        <taxon>Eukaryota</taxon>
        <taxon>Fungi</taxon>
        <taxon>Dikarya</taxon>
        <taxon>Ascomycota</taxon>
        <taxon>Pezizomycotina</taxon>
        <taxon>Sordariomycetes</taxon>
        <taxon>Hypocreomycetidae</taxon>
        <taxon>Hypocreales</taxon>
        <taxon>Ophiocordycipitaceae</taxon>
        <taxon>Ophiocordyceps</taxon>
    </lineage>
</organism>
<evidence type="ECO:0000256" key="8">
    <source>
        <dbReference type="ARBA" id="ARBA00023136"/>
    </source>
</evidence>
<dbReference type="GO" id="GO:0005524">
    <property type="term" value="F:ATP binding"/>
    <property type="evidence" value="ECO:0007669"/>
    <property type="project" value="UniProtKB-KW"/>
</dbReference>
<dbReference type="GO" id="GO:0016020">
    <property type="term" value="C:membrane"/>
    <property type="evidence" value="ECO:0007669"/>
    <property type="project" value="UniProtKB-SubCell"/>
</dbReference>
<comment type="similarity">
    <text evidence="2">Belongs to the ABC transporter superfamily. ABCG family. Eye pigment precursor importer (TC 3.A.1.204) subfamily.</text>
</comment>
<dbReference type="SMART" id="SM00382">
    <property type="entry name" value="AAA"/>
    <property type="match status" value="1"/>
</dbReference>
<keyword evidence="12" id="KW-1185">Reference proteome</keyword>
<dbReference type="AlphaFoldDB" id="A0A2C5YGL3"/>
<feature type="transmembrane region" description="Helical" evidence="9">
    <location>
        <begin position="599"/>
        <end position="618"/>
    </location>
</feature>
<feature type="transmembrane region" description="Helical" evidence="9">
    <location>
        <begin position="362"/>
        <end position="384"/>
    </location>
</feature>
<keyword evidence="6" id="KW-0067">ATP-binding</keyword>
<dbReference type="Pfam" id="PF00005">
    <property type="entry name" value="ABC_tran"/>
    <property type="match status" value="1"/>
</dbReference>
<sequence>MSTSDFTPRDSIDQEFLQNTSVQNIAWQDVTLTVRDRRTKEPKALLDGVNGMVQAGECCALMGPSGCGKSTLLSFLSRRPTKAKVEGGQVLVNGIRLSDLDFCAMSCFVEQDDNLIGALTVFETMMYSSLLSNKRDATTEEHKFRCSRLLTAFGLEEQAQQLVGTAFRKGISDGQKRRLSVASQIITGPRILFLDEPTSGLDSVASYEVINYLSTLAKRHNLIVICSIHQPSASVLNLFDKLMLMSRGTLQYFGESNGLVEYYNGLDIHIPQHVNPAEYALETISTDFYKDHAVAVQRVSELHYSWKCSNKAQELKRAISTAGYTKEYPGSELRAMSSSRPGIAFRTRILLLQAFTKSYRDVVVYGIRYLMYVVLAIICGTHWLQLKSHQDYIQSFLSIAFAGSAFMAFTASSYAPAFIEDYKQFVKARRNGLYGATEFMVSNFIAGIPYTFITALTHSVINYWLSGLTPTADAFFQWTMWQFLNLLAAESQTVLVTSMAPNFVVALVLHSMLMVIWLIVCGFLVLPHLTNRFYKFFYHFCFMRFPFEGMLRTQFKGRLFDCDSSCHCMYPSPLQSQCKIPGEVVLKAFGVKDMAMAKGVGIVLAIILAFRLISWLMLRIKK</sequence>
<feature type="domain" description="ABC transporter" evidence="10">
    <location>
        <begin position="25"/>
        <end position="272"/>
    </location>
</feature>
<dbReference type="PROSITE" id="PS50893">
    <property type="entry name" value="ABC_TRANSPORTER_2"/>
    <property type="match status" value="1"/>
</dbReference>
<dbReference type="OrthoDB" id="66620at2759"/>
<dbReference type="InterPro" id="IPR013525">
    <property type="entry name" value="ABC2_TM"/>
</dbReference>
<gene>
    <name evidence="11" type="ORF">CDD81_187</name>
</gene>
<dbReference type="Gene3D" id="3.40.50.300">
    <property type="entry name" value="P-loop containing nucleotide triphosphate hydrolases"/>
    <property type="match status" value="1"/>
</dbReference>
<proteinExistence type="inferred from homology"/>
<evidence type="ECO:0000256" key="2">
    <source>
        <dbReference type="ARBA" id="ARBA00005814"/>
    </source>
</evidence>
<evidence type="ECO:0000256" key="5">
    <source>
        <dbReference type="ARBA" id="ARBA00022741"/>
    </source>
</evidence>
<evidence type="ECO:0000256" key="4">
    <source>
        <dbReference type="ARBA" id="ARBA00022692"/>
    </source>
</evidence>
<dbReference type="GO" id="GO:0016887">
    <property type="term" value="F:ATP hydrolysis activity"/>
    <property type="evidence" value="ECO:0007669"/>
    <property type="project" value="InterPro"/>
</dbReference>
<evidence type="ECO:0000313" key="12">
    <source>
        <dbReference type="Proteomes" id="UP000226192"/>
    </source>
</evidence>
<comment type="caution">
    <text evidence="11">The sequence shown here is derived from an EMBL/GenBank/DDBJ whole genome shotgun (WGS) entry which is preliminary data.</text>
</comment>
<evidence type="ECO:0000256" key="9">
    <source>
        <dbReference type="SAM" id="Phobius"/>
    </source>
</evidence>
<dbReference type="Proteomes" id="UP000226192">
    <property type="component" value="Unassembled WGS sequence"/>
</dbReference>
<feature type="transmembrane region" description="Helical" evidence="9">
    <location>
        <begin position="503"/>
        <end position="526"/>
    </location>
</feature>
<dbReference type="EMBL" id="NJET01000010">
    <property type="protein sequence ID" value="PHH66124.1"/>
    <property type="molecule type" value="Genomic_DNA"/>
</dbReference>
<keyword evidence="7 9" id="KW-1133">Transmembrane helix</keyword>
<keyword evidence="5" id="KW-0547">Nucleotide-binding</keyword>
<evidence type="ECO:0000256" key="6">
    <source>
        <dbReference type="ARBA" id="ARBA00022840"/>
    </source>
</evidence>
<feature type="transmembrane region" description="Helical" evidence="9">
    <location>
        <begin position="396"/>
        <end position="419"/>
    </location>
</feature>
<keyword evidence="3" id="KW-0813">Transport</keyword>